<reference evidence="2 3" key="2">
    <citation type="journal article" date="2017" name="Front. Plant Sci.">
        <title>Gene Classification and Mining of Molecular Markers Useful in Red Clover (Trifolium pratense) Breeding.</title>
        <authorList>
            <person name="Istvanek J."/>
            <person name="Dluhosova J."/>
            <person name="Dluhos P."/>
            <person name="Patkova L."/>
            <person name="Nedelnik J."/>
            <person name="Repkova J."/>
        </authorList>
    </citation>
    <scope>NUCLEOTIDE SEQUENCE [LARGE SCALE GENOMIC DNA]</scope>
    <source>
        <strain evidence="3">cv. Tatra</strain>
        <tissue evidence="2">Young leaves</tissue>
    </source>
</reference>
<dbReference type="Pfam" id="PF13456">
    <property type="entry name" value="RVT_3"/>
    <property type="match status" value="1"/>
</dbReference>
<protein>
    <recommendedName>
        <fullName evidence="1">RNase H type-1 domain-containing protein</fullName>
    </recommendedName>
</protein>
<dbReference type="EMBL" id="ASHM01004249">
    <property type="protein sequence ID" value="PNY11028.1"/>
    <property type="molecule type" value="Genomic_DNA"/>
</dbReference>
<dbReference type="Proteomes" id="UP000236291">
    <property type="component" value="Unassembled WGS sequence"/>
</dbReference>
<comment type="caution">
    <text evidence="2">The sequence shown here is derived from an EMBL/GenBank/DDBJ whole genome shotgun (WGS) entry which is preliminary data.</text>
</comment>
<dbReference type="AlphaFoldDB" id="A0A2K3P6X2"/>
<evidence type="ECO:0000259" key="1">
    <source>
        <dbReference type="Pfam" id="PF13456"/>
    </source>
</evidence>
<proteinExistence type="predicted"/>
<organism evidence="2 3">
    <name type="scientific">Trifolium pratense</name>
    <name type="common">Red clover</name>
    <dbReference type="NCBI Taxonomy" id="57577"/>
    <lineage>
        <taxon>Eukaryota</taxon>
        <taxon>Viridiplantae</taxon>
        <taxon>Streptophyta</taxon>
        <taxon>Embryophyta</taxon>
        <taxon>Tracheophyta</taxon>
        <taxon>Spermatophyta</taxon>
        <taxon>Magnoliopsida</taxon>
        <taxon>eudicotyledons</taxon>
        <taxon>Gunneridae</taxon>
        <taxon>Pentapetalae</taxon>
        <taxon>rosids</taxon>
        <taxon>fabids</taxon>
        <taxon>Fabales</taxon>
        <taxon>Fabaceae</taxon>
        <taxon>Papilionoideae</taxon>
        <taxon>50 kb inversion clade</taxon>
        <taxon>NPAAA clade</taxon>
        <taxon>Hologalegina</taxon>
        <taxon>IRL clade</taxon>
        <taxon>Trifolieae</taxon>
        <taxon>Trifolium</taxon>
    </lineage>
</organism>
<accession>A0A2K3P6X2</accession>
<dbReference type="GO" id="GO:0003676">
    <property type="term" value="F:nucleic acid binding"/>
    <property type="evidence" value="ECO:0007669"/>
    <property type="project" value="InterPro"/>
</dbReference>
<dbReference type="GO" id="GO:0004523">
    <property type="term" value="F:RNA-DNA hybrid ribonuclease activity"/>
    <property type="evidence" value="ECO:0007669"/>
    <property type="project" value="InterPro"/>
</dbReference>
<evidence type="ECO:0000313" key="2">
    <source>
        <dbReference type="EMBL" id="PNY11028.1"/>
    </source>
</evidence>
<reference evidence="2 3" key="1">
    <citation type="journal article" date="2014" name="Am. J. Bot.">
        <title>Genome assembly and annotation for red clover (Trifolium pratense; Fabaceae).</title>
        <authorList>
            <person name="Istvanek J."/>
            <person name="Jaros M."/>
            <person name="Krenek A."/>
            <person name="Repkova J."/>
        </authorList>
    </citation>
    <scope>NUCLEOTIDE SEQUENCE [LARGE SCALE GENOMIC DNA]</scope>
    <source>
        <strain evidence="3">cv. Tatra</strain>
        <tissue evidence="2">Young leaves</tissue>
    </source>
</reference>
<name>A0A2K3P6X2_TRIPR</name>
<dbReference type="InterPro" id="IPR002156">
    <property type="entry name" value="RNaseH_domain"/>
</dbReference>
<feature type="domain" description="RNase H type-1" evidence="1">
    <location>
        <begin position="49"/>
        <end position="86"/>
    </location>
</feature>
<evidence type="ECO:0000313" key="3">
    <source>
        <dbReference type="Proteomes" id="UP000236291"/>
    </source>
</evidence>
<gene>
    <name evidence="2" type="ORF">L195_g007626</name>
</gene>
<sequence length="87" mass="10001">MSLWLNVLRFEARVACHNLWYRHNKATHDDDFNLPPNPPKQGWIRLNSDDASKDELWGVLEGLNHAGRLGFSKVELHVDSMTVAHVI</sequence>